<proteinExistence type="predicted"/>
<protein>
    <recommendedName>
        <fullName evidence="3">Reverse transcriptase domain-containing protein</fullName>
    </recommendedName>
</protein>
<evidence type="ECO:0000313" key="2">
    <source>
        <dbReference type="Proteomes" id="UP000324222"/>
    </source>
</evidence>
<accession>A0A5B7FSH4</accession>
<gene>
    <name evidence="1" type="ORF">E2C01_042095</name>
</gene>
<organism evidence="1 2">
    <name type="scientific">Portunus trituberculatus</name>
    <name type="common">Swimming crab</name>
    <name type="synonym">Neptunus trituberculatus</name>
    <dbReference type="NCBI Taxonomy" id="210409"/>
    <lineage>
        <taxon>Eukaryota</taxon>
        <taxon>Metazoa</taxon>
        <taxon>Ecdysozoa</taxon>
        <taxon>Arthropoda</taxon>
        <taxon>Crustacea</taxon>
        <taxon>Multicrustacea</taxon>
        <taxon>Malacostraca</taxon>
        <taxon>Eumalacostraca</taxon>
        <taxon>Eucarida</taxon>
        <taxon>Decapoda</taxon>
        <taxon>Pleocyemata</taxon>
        <taxon>Brachyura</taxon>
        <taxon>Eubrachyura</taxon>
        <taxon>Portunoidea</taxon>
        <taxon>Portunidae</taxon>
        <taxon>Portuninae</taxon>
        <taxon>Portunus</taxon>
    </lineage>
</organism>
<evidence type="ECO:0008006" key="3">
    <source>
        <dbReference type="Google" id="ProtNLM"/>
    </source>
</evidence>
<dbReference type="AlphaFoldDB" id="A0A5B7FSH4"/>
<dbReference type="EMBL" id="VSRR010008222">
    <property type="protein sequence ID" value="MPC48327.1"/>
    <property type="molecule type" value="Genomic_DNA"/>
</dbReference>
<comment type="caution">
    <text evidence="1">The sequence shown here is derived from an EMBL/GenBank/DDBJ whole genome shotgun (WGS) entry which is preliminary data.</text>
</comment>
<reference evidence="1 2" key="1">
    <citation type="submission" date="2019-05" db="EMBL/GenBank/DDBJ databases">
        <title>Another draft genome of Portunus trituberculatus and its Hox gene families provides insights of decapod evolution.</title>
        <authorList>
            <person name="Jeong J.-H."/>
            <person name="Song I."/>
            <person name="Kim S."/>
            <person name="Choi T."/>
            <person name="Kim D."/>
            <person name="Ryu S."/>
            <person name="Kim W."/>
        </authorList>
    </citation>
    <scope>NUCLEOTIDE SEQUENCE [LARGE SCALE GENOMIC DNA]</scope>
    <source>
        <tissue evidence="1">Muscle</tissue>
    </source>
</reference>
<sequence>MFSISTTWMIHFPRDFKGSRRHEGTPSITSLGCHRYRAFCSDQQCINKTYEWSKKWKLEFNAKKCHIMELGKCKRRLVWNYLMEEEQIMKTKEGKDLGVIIQENQNSKKHISKIFGLAYKMLTPIKE</sequence>
<evidence type="ECO:0000313" key="1">
    <source>
        <dbReference type="EMBL" id="MPC48327.1"/>
    </source>
</evidence>
<dbReference type="Proteomes" id="UP000324222">
    <property type="component" value="Unassembled WGS sequence"/>
</dbReference>
<keyword evidence="2" id="KW-1185">Reference proteome</keyword>
<name>A0A5B7FSH4_PORTR</name>